<dbReference type="SUPFAM" id="SSF56281">
    <property type="entry name" value="Metallo-hydrolase/oxidoreductase"/>
    <property type="match status" value="1"/>
</dbReference>
<proteinExistence type="predicted"/>
<dbReference type="PANTHER" id="PTHR33835">
    <property type="entry name" value="YALI0C07656P"/>
    <property type="match status" value="1"/>
</dbReference>
<organism evidence="2 4">
    <name type="scientific">Vibrio fluvialis</name>
    <dbReference type="NCBI Taxonomy" id="676"/>
    <lineage>
        <taxon>Bacteria</taxon>
        <taxon>Pseudomonadati</taxon>
        <taxon>Pseudomonadota</taxon>
        <taxon>Gammaproteobacteria</taxon>
        <taxon>Vibrionales</taxon>
        <taxon>Vibrionaceae</taxon>
        <taxon>Vibrio</taxon>
    </lineage>
</organism>
<dbReference type="EMBL" id="CP014034">
    <property type="protein sequence ID" value="AMF92718.1"/>
    <property type="molecule type" value="Genomic_DNA"/>
</dbReference>
<dbReference type="InterPro" id="IPR025638">
    <property type="entry name" value="DUF4336"/>
</dbReference>
<reference evidence="3" key="1">
    <citation type="submission" date="2015-12" db="EMBL/GenBank/DDBJ databases">
        <title>FDA dAtabase for Regulatory Grade micrObial Sequences (FDA-ARGOS): Supporting development and validation of Infectious Disease Dx tests.</title>
        <authorList>
            <person name="Hoffmann M."/>
            <person name="Allard M."/>
            <person name="Evans P."/>
            <person name="Brown E."/>
            <person name="Tallon L.J."/>
            <person name="Sadzewicz L."/>
            <person name="Sengamalay N."/>
            <person name="Ott S."/>
            <person name="Godinez A."/>
            <person name="Nagaraj S."/>
            <person name="Vyas G."/>
            <person name="Aluvathingal J."/>
            <person name="Nadendla S."/>
            <person name="Geyer C."/>
            <person name="Sichtig H."/>
        </authorList>
    </citation>
    <scope>NUCLEOTIDE SEQUENCE [LARGE SCALE GENOMIC DNA]</scope>
    <source>
        <strain evidence="3">ATCC 33809</strain>
    </source>
</reference>
<evidence type="ECO:0000313" key="3">
    <source>
        <dbReference type="Proteomes" id="UP000057088"/>
    </source>
</evidence>
<dbReference type="Proteomes" id="UP000254626">
    <property type="component" value="Unassembled WGS sequence"/>
</dbReference>
<dbReference type="PANTHER" id="PTHR33835:SF1">
    <property type="entry name" value="METALLO-BETA-LACTAMASE DOMAIN-CONTAINING PROTEIN"/>
    <property type="match status" value="1"/>
</dbReference>
<dbReference type="InterPro" id="IPR036866">
    <property type="entry name" value="RibonucZ/Hydroxyglut_hydro"/>
</dbReference>
<sequence length="228" mass="26344">MHAIGENIWIVDGEAVPFFTLPYTTRMAVVRQANYKLWIHSPIRLTPELQQEIDALGEVEYLIAPNHLHHLFVHDWQQAYPNARTYGTQQVIDKRPDLRFDGVLNAEFVSPWHEEIAYLLFTGSKVMQEAVFFHRASATLIVTDLIENFSPKAFGGWKMSLAKAAGVVAPHGKMPLDWRLSFIFHKREAKQHLDTMLTWQPHQIVMAHGERITENGTAFLRRSFSWLQ</sequence>
<reference evidence="1" key="2">
    <citation type="submission" date="2018-01" db="EMBL/GenBank/DDBJ databases">
        <title>FDA dAtabase for Regulatory Grade micrObial Sequences (FDA-ARGOS): Supporting development and validation of Infectious Disease Dx tests.</title>
        <authorList>
            <person name="Hoffmann M."/>
            <person name="Allard M."/>
            <person name="Evans P."/>
            <person name="Brown E."/>
            <person name="Tallon L."/>
            <person name="Sadzewicz L."/>
            <person name="Sengamalay N."/>
            <person name="Ott S."/>
            <person name="Godinez A."/>
            <person name="Nagaraj S."/>
            <person name="Vyas G."/>
            <person name="Aluvathingal J."/>
            <person name="Nadendla S."/>
            <person name="Geyer C."/>
            <person name="Sichtig H."/>
        </authorList>
    </citation>
    <scope>NUCLEOTIDE SEQUENCE</scope>
    <source>
        <strain evidence="1">ATCC 33809</strain>
    </source>
</reference>
<reference evidence="2 4" key="3">
    <citation type="submission" date="2018-06" db="EMBL/GenBank/DDBJ databases">
        <authorList>
            <consortium name="Pathogen Informatics"/>
            <person name="Doyle S."/>
        </authorList>
    </citation>
    <scope>NUCLEOTIDE SEQUENCE [LARGE SCALE GENOMIC DNA]</scope>
    <source>
        <strain evidence="2 4">NCTC11327</strain>
    </source>
</reference>
<dbReference type="RefSeq" id="WP_061055720.1">
    <property type="nucleotide sequence ID" value="NZ_CABLBX010000010.1"/>
</dbReference>
<evidence type="ECO:0000313" key="1">
    <source>
        <dbReference type="EMBL" id="AMF92718.1"/>
    </source>
</evidence>
<accession>A0AAX2LZ64</accession>
<dbReference type="GeneID" id="29383822"/>
<dbReference type="EMBL" id="UHIP01000002">
    <property type="protein sequence ID" value="SUQ27597.1"/>
    <property type="molecule type" value="Genomic_DNA"/>
</dbReference>
<keyword evidence="3" id="KW-1185">Reference proteome</keyword>
<gene>
    <name evidence="1" type="ORF">AL536_04390</name>
    <name evidence="2" type="ORF">NCTC11327_04492</name>
</gene>
<name>A0AAX2LZ64_VIBFL</name>
<dbReference type="Proteomes" id="UP000057088">
    <property type="component" value="Chromosome 1"/>
</dbReference>
<evidence type="ECO:0000313" key="4">
    <source>
        <dbReference type="Proteomes" id="UP000254626"/>
    </source>
</evidence>
<dbReference type="AlphaFoldDB" id="A0AAX2LZ64"/>
<evidence type="ECO:0000313" key="2">
    <source>
        <dbReference type="EMBL" id="SUQ27597.1"/>
    </source>
</evidence>
<protein>
    <submittedName>
        <fullName evidence="1">DUF4336 domain-containing protein</fullName>
    </submittedName>
</protein>
<dbReference type="KEGG" id="vfl:AL536_04390"/>
<dbReference type="Pfam" id="PF14234">
    <property type="entry name" value="DUF4336"/>
    <property type="match status" value="1"/>
</dbReference>